<dbReference type="InterPro" id="IPR036849">
    <property type="entry name" value="Enolase-like_C_sf"/>
</dbReference>
<comment type="similarity">
    <text evidence="1">Belongs to the mandelate racemase/muconate lactonizing enzyme family.</text>
</comment>
<dbReference type="Pfam" id="PF13378">
    <property type="entry name" value="MR_MLE_C"/>
    <property type="match status" value="1"/>
</dbReference>
<feature type="domain" description="Peptidase M14" evidence="9">
    <location>
        <begin position="352"/>
        <end position="598"/>
    </location>
</feature>
<evidence type="ECO:0000313" key="11">
    <source>
        <dbReference type="Proteomes" id="UP000526501"/>
    </source>
</evidence>
<dbReference type="Gene3D" id="3.30.390.10">
    <property type="entry name" value="Enolase-like, N-terminal domain"/>
    <property type="match status" value="1"/>
</dbReference>
<feature type="binding site" evidence="6">
    <location>
        <position position="314"/>
    </location>
    <ligand>
        <name>substrate</name>
    </ligand>
</feature>
<dbReference type="AlphaFoldDB" id="A0A7X1B7X7"/>
<dbReference type="InterPro" id="IPR034593">
    <property type="entry name" value="DgoD-like"/>
</dbReference>
<dbReference type="CDD" id="cd03319">
    <property type="entry name" value="L-Ala-DL-Glu_epimerase"/>
    <property type="match status" value="1"/>
</dbReference>
<feature type="active site" description="Proton acceptor; specific for (S)-substrate epimerization" evidence="5">
    <location>
        <position position="264"/>
    </location>
</feature>
<dbReference type="Proteomes" id="UP000526501">
    <property type="component" value="Unassembled WGS sequence"/>
</dbReference>
<evidence type="ECO:0000256" key="8">
    <source>
        <dbReference type="PROSITE-ProRule" id="PRU01379"/>
    </source>
</evidence>
<dbReference type="InterPro" id="IPR029065">
    <property type="entry name" value="Enolase_C-like"/>
</dbReference>
<keyword evidence="11" id="KW-1185">Reference proteome</keyword>
<keyword evidence="3 7" id="KW-0460">Magnesium</keyword>
<dbReference type="GO" id="GO:0004181">
    <property type="term" value="F:metallocarboxypeptidase activity"/>
    <property type="evidence" value="ECO:0007669"/>
    <property type="project" value="InterPro"/>
</dbReference>
<feature type="binding site" evidence="6">
    <location>
        <position position="22"/>
    </location>
    <ligand>
        <name>substrate</name>
    </ligand>
</feature>
<feature type="binding site" evidence="6">
    <location>
        <position position="138"/>
    </location>
    <ligand>
        <name>substrate</name>
    </ligand>
</feature>
<dbReference type="NCBIfam" id="NF007897">
    <property type="entry name" value="PRK10602.1"/>
    <property type="match status" value="1"/>
</dbReference>
<evidence type="ECO:0000256" key="4">
    <source>
        <dbReference type="ARBA" id="ARBA00023235"/>
    </source>
</evidence>
<feature type="binding site" evidence="7">
    <location>
        <position position="242"/>
    </location>
    <ligand>
        <name>Mg(2+)</name>
        <dbReference type="ChEBI" id="CHEBI:18420"/>
    </ligand>
</feature>
<dbReference type="InterPro" id="IPR029017">
    <property type="entry name" value="Enolase-like_N"/>
</dbReference>
<dbReference type="EMBL" id="JACHVC010000012">
    <property type="protein sequence ID" value="MBC2607302.1"/>
    <property type="molecule type" value="Genomic_DNA"/>
</dbReference>
<dbReference type="InterPro" id="IPR013341">
    <property type="entry name" value="Mandelate_racemase_N_dom"/>
</dbReference>
<comment type="cofactor">
    <cofactor evidence="7">
        <name>Mg(2+)</name>
        <dbReference type="ChEBI" id="CHEBI:18420"/>
    </cofactor>
    <text evidence="7">Binds 1 Mg(2+) ion per subunit.</text>
</comment>
<feature type="binding site" evidence="6">
    <location>
        <position position="161"/>
    </location>
    <ligand>
        <name>substrate</name>
    </ligand>
</feature>
<evidence type="ECO:0000313" key="10">
    <source>
        <dbReference type="EMBL" id="MBC2607302.1"/>
    </source>
</evidence>
<proteinExistence type="inferred from homology"/>
<dbReference type="SMART" id="SM00631">
    <property type="entry name" value="Zn_pept"/>
    <property type="match status" value="1"/>
</dbReference>
<dbReference type="Gene3D" id="3.20.20.120">
    <property type="entry name" value="Enolase-like C-terminal domain"/>
    <property type="match status" value="1"/>
</dbReference>
<dbReference type="RefSeq" id="WP_185661152.1">
    <property type="nucleotide sequence ID" value="NZ_CAWPOO010000012.1"/>
</dbReference>
<dbReference type="GO" id="GO:0008270">
    <property type="term" value="F:zinc ion binding"/>
    <property type="evidence" value="ECO:0007669"/>
    <property type="project" value="InterPro"/>
</dbReference>
<evidence type="ECO:0000256" key="1">
    <source>
        <dbReference type="ARBA" id="ARBA00008031"/>
    </source>
</evidence>
<evidence type="ECO:0000256" key="7">
    <source>
        <dbReference type="PIRSR" id="PIRSR634603-3"/>
    </source>
</evidence>
<evidence type="ECO:0000256" key="6">
    <source>
        <dbReference type="PIRSR" id="PIRSR634603-2"/>
    </source>
</evidence>
<feature type="binding site" evidence="6">
    <location>
        <position position="294"/>
    </location>
    <ligand>
        <name>substrate</name>
    </ligand>
</feature>
<keyword evidence="4" id="KW-0413">Isomerase</keyword>
<evidence type="ECO:0000256" key="5">
    <source>
        <dbReference type="PIRSR" id="PIRSR634603-1"/>
    </source>
</evidence>
<dbReference type="SFLD" id="SFLDG00180">
    <property type="entry name" value="muconate_cycloisomerase"/>
    <property type="match status" value="1"/>
</dbReference>
<dbReference type="Pfam" id="PF02746">
    <property type="entry name" value="MR_MLE_N"/>
    <property type="match status" value="1"/>
</dbReference>
<dbReference type="InterPro" id="IPR034603">
    <property type="entry name" value="Dipeptide_epimerase"/>
</dbReference>
<dbReference type="Gene3D" id="3.40.630.10">
    <property type="entry name" value="Zn peptidases"/>
    <property type="match status" value="1"/>
</dbReference>
<dbReference type="GO" id="GO:0006508">
    <property type="term" value="P:proteolysis"/>
    <property type="evidence" value="ECO:0007669"/>
    <property type="project" value="InterPro"/>
</dbReference>
<dbReference type="PANTHER" id="PTHR48080">
    <property type="entry name" value="D-GALACTONATE DEHYDRATASE-RELATED"/>
    <property type="match status" value="1"/>
</dbReference>
<dbReference type="SUPFAM" id="SSF53187">
    <property type="entry name" value="Zn-dependent exopeptidases"/>
    <property type="match status" value="1"/>
</dbReference>
<reference evidence="10 11" key="1">
    <citation type="submission" date="2020-07" db="EMBL/GenBank/DDBJ databases">
        <authorList>
            <person name="Feng X."/>
        </authorList>
    </citation>
    <scope>NUCLEOTIDE SEQUENCE [LARGE SCALE GENOMIC DNA]</scope>
    <source>
        <strain evidence="10 11">JCM23202</strain>
    </source>
</reference>
<dbReference type="Pfam" id="PF00246">
    <property type="entry name" value="Peptidase_M14"/>
    <property type="match status" value="1"/>
</dbReference>
<dbReference type="InterPro" id="IPR000834">
    <property type="entry name" value="Peptidase_M14"/>
</dbReference>
<protein>
    <submittedName>
        <fullName evidence="10">Murein tripeptide amidase MpaA</fullName>
    </submittedName>
</protein>
<keyword evidence="2 7" id="KW-0479">Metal-binding</keyword>
<evidence type="ECO:0000259" key="9">
    <source>
        <dbReference type="PROSITE" id="PS52035"/>
    </source>
</evidence>
<feature type="binding site" evidence="7">
    <location>
        <position position="216"/>
    </location>
    <ligand>
        <name>Mg(2+)</name>
        <dbReference type="ChEBI" id="CHEBI:18420"/>
    </ligand>
</feature>
<gene>
    <name evidence="10" type="primary">mpaA</name>
    <name evidence="10" type="ORF">H5P27_14720</name>
</gene>
<feature type="binding site" evidence="6">
    <location>
        <position position="316"/>
    </location>
    <ligand>
        <name>substrate</name>
    </ligand>
</feature>
<dbReference type="InterPro" id="IPR013342">
    <property type="entry name" value="Mandelate_racemase_C"/>
</dbReference>
<dbReference type="SMART" id="SM00922">
    <property type="entry name" value="MR_MLE"/>
    <property type="match status" value="1"/>
</dbReference>
<feature type="active site" description="Proton acceptor; specific for (R)-substrate epimerization" evidence="5">
    <location>
        <position position="163"/>
    </location>
</feature>
<comment type="caution">
    <text evidence="10">The sequence shown here is derived from an EMBL/GenBank/DDBJ whole genome shotgun (WGS) entry which is preliminary data.</text>
</comment>
<dbReference type="PANTHER" id="PTHR48080:SF3">
    <property type="entry name" value="ENOLASE SUPERFAMILY MEMBER DDB_G0284701"/>
    <property type="match status" value="1"/>
</dbReference>
<organism evidence="10 11">
    <name type="scientific">Pelagicoccus albus</name>
    <dbReference type="NCBI Taxonomy" id="415222"/>
    <lineage>
        <taxon>Bacteria</taxon>
        <taxon>Pseudomonadati</taxon>
        <taxon>Verrucomicrobiota</taxon>
        <taxon>Opitutia</taxon>
        <taxon>Puniceicoccales</taxon>
        <taxon>Pelagicoccaceae</taxon>
        <taxon>Pelagicoccus</taxon>
    </lineage>
</organism>
<feature type="binding site" evidence="7">
    <location>
        <position position="188"/>
    </location>
    <ligand>
        <name>Mg(2+)</name>
        <dbReference type="ChEBI" id="CHEBI:18420"/>
    </ligand>
</feature>
<sequence>MLRHHIRVYTLELEQPWSIASRTGRNGRGIAERSAVYLRLDSPDGTQGFGEAAPVTTYGETSLDVLRFLREFDWSQVSFENLDQSLAYLHSLPEGDFAAKSAIDLALHDGAAKLKGYSLSELLEIDFQPSSLPPTSFSIGISSPQEIVRKVREAERFPILKLKVSAQGLEESLQALRSVSPDKPLRIDGNEAWKSSEDALHALRTIERYGPIEFVEQPMPRYTPLKEAIWLKENSPLPLVADESCCGPLDLEHCSQAFDGVNVKLTKSGGIAPTFELLKKAKALGLKRQIGCMIESSLGIAAAFQLGSMADWLDLDGALLTRNDPFEGLAENWGRLSFEPTQKLRGIGVQPSLDLWTSHPPLDKPIPQRAQTPPAHACYGTSVQGVPLEVHLPQSGNCEVLLFAAIHGEEPETTTLLSKAIRSLDGISPNCAAVLCANPDGTLLGTRCNANGVELNRNFPASNWQSDPVSTKWAPDHGRVSFSTGSHAGSEPETQALIHLVESLAPQTIISLHAPLACIEDPDYSRLGYWLSKRTGLPLVGNIGYQTPGSFGSWAKEKGWHVITYELPPLSVSALHEKHLDNLIELLRSGLGAIEENRAVNE</sequence>
<dbReference type="SUPFAM" id="SSF54826">
    <property type="entry name" value="Enolase N-terminal domain-like"/>
    <property type="match status" value="1"/>
</dbReference>
<accession>A0A7X1B7X7</accession>
<feature type="binding site" evidence="6">
    <location>
        <position position="292"/>
    </location>
    <ligand>
        <name>substrate</name>
    </ligand>
</feature>
<name>A0A7X1B7X7_9BACT</name>
<dbReference type="SFLD" id="SFLDS00001">
    <property type="entry name" value="Enolase"/>
    <property type="match status" value="1"/>
</dbReference>
<feature type="active site" description="Proton donor/acceptor" evidence="8">
    <location>
        <position position="566"/>
    </location>
</feature>
<dbReference type="GO" id="GO:0016855">
    <property type="term" value="F:racemase and epimerase activity, acting on amino acids and derivatives"/>
    <property type="evidence" value="ECO:0007669"/>
    <property type="project" value="InterPro"/>
</dbReference>
<evidence type="ECO:0000256" key="3">
    <source>
        <dbReference type="ARBA" id="ARBA00022842"/>
    </source>
</evidence>
<dbReference type="PROSITE" id="PS52035">
    <property type="entry name" value="PEPTIDASE_M14"/>
    <property type="match status" value="1"/>
</dbReference>
<evidence type="ECO:0000256" key="2">
    <source>
        <dbReference type="ARBA" id="ARBA00022723"/>
    </source>
</evidence>
<dbReference type="SUPFAM" id="SSF51604">
    <property type="entry name" value="Enolase C-terminal domain-like"/>
    <property type="match status" value="1"/>
</dbReference>
<comment type="similarity">
    <text evidence="8">Belongs to the peptidase M14 family.</text>
</comment>